<keyword evidence="1" id="KW-0479">Metal-binding</keyword>
<feature type="binding site" evidence="1">
    <location>
        <position position="811"/>
    </location>
    <ligand>
        <name>Zn(2+)</name>
        <dbReference type="ChEBI" id="CHEBI:29105"/>
    </ligand>
</feature>
<name>A0A1I2J2W1_9GAMM</name>
<keyword evidence="4" id="KW-1185">Reference proteome</keyword>
<dbReference type="Proteomes" id="UP000199477">
    <property type="component" value="Unassembled WGS sequence"/>
</dbReference>
<dbReference type="PRINTS" id="PR01950">
    <property type="entry name" value="LANCSUPER"/>
</dbReference>
<dbReference type="AlphaFoldDB" id="A0A1I2J2W1"/>
<dbReference type="GO" id="GO:0031179">
    <property type="term" value="P:peptide modification"/>
    <property type="evidence" value="ECO:0007669"/>
    <property type="project" value="InterPro"/>
</dbReference>
<dbReference type="SMART" id="SM01260">
    <property type="entry name" value="LANC_like"/>
    <property type="match status" value="1"/>
</dbReference>
<dbReference type="Pfam" id="PF05147">
    <property type="entry name" value="LANC_like"/>
    <property type="match status" value="1"/>
</dbReference>
<proteinExistence type="predicted"/>
<gene>
    <name evidence="3" type="ORF">SAMN02799615_03791</name>
</gene>
<dbReference type="EMBL" id="FONH01000020">
    <property type="protein sequence ID" value="SFF48340.1"/>
    <property type="molecule type" value="Genomic_DNA"/>
</dbReference>
<dbReference type="InterPro" id="IPR007822">
    <property type="entry name" value="LANC-like"/>
</dbReference>
<dbReference type="InterPro" id="IPR025410">
    <property type="entry name" value="Lant_dehyd"/>
</dbReference>
<dbReference type="SUPFAM" id="SSF158745">
    <property type="entry name" value="LanC-like"/>
    <property type="match status" value="1"/>
</dbReference>
<evidence type="ECO:0000313" key="3">
    <source>
        <dbReference type="EMBL" id="SFF48340.1"/>
    </source>
</evidence>
<evidence type="ECO:0000256" key="1">
    <source>
        <dbReference type="PIRSR" id="PIRSR607822-1"/>
    </source>
</evidence>
<protein>
    <submittedName>
        <fullName evidence="3">Type 2 lantibiotic biosynthesis protein LanM</fullName>
    </submittedName>
</protein>
<dbReference type="NCBIfam" id="TIGR03897">
    <property type="entry name" value="lanti_2_LanM"/>
    <property type="match status" value="1"/>
</dbReference>
<organism evidence="3 4">
    <name type="scientific">Dyella marensis</name>
    <dbReference type="NCBI Taxonomy" id="500610"/>
    <lineage>
        <taxon>Bacteria</taxon>
        <taxon>Pseudomonadati</taxon>
        <taxon>Pseudomonadota</taxon>
        <taxon>Gammaproteobacteria</taxon>
        <taxon>Lysobacterales</taxon>
        <taxon>Rhodanobacteraceae</taxon>
        <taxon>Dyella</taxon>
    </lineage>
</organism>
<dbReference type="STRING" id="500610.SAMN02799615_03791"/>
<evidence type="ECO:0000313" key="4">
    <source>
        <dbReference type="Proteomes" id="UP000199477"/>
    </source>
</evidence>
<dbReference type="InterPro" id="IPR017146">
    <property type="entry name" value="Lanti_2_LanM"/>
</dbReference>
<dbReference type="CDD" id="cd04792">
    <property type="entry name" value="LanM-like"/>
    <property type="match status" value="1"/>
</dbReference>
<evidence type="ECO:0000259" key="2">
    <source>
        <dbReference type="Pfam" id="PF13575"/>
    </source>
</evidence>
<dbReference type="RefSeq" id="WP_051548814.1">
    <property type="nucleotide sequence ID" value="NZ_FONH01000020.1"/>
</dbReference>
<dbReference type="PIRSF" id="PIRSF037228">
    <property type="entry name" value="Lant_mod_RumM"/>
    <property type="match status" value="1"/>
</dbReference>
<dbReference type="Pfam" id="PF13575">
    <property type="entry name" value="DUF4135"/>
    <property type="match status" value="1"/>
</dbReference>
<feature type="binding site" evidence="1">
    <location>
        <position position="857"/>
    </location>
    <ligand>
        <name>Zn(2+)</name>
        <dbReference type="ChEBI" id="CHEBI:29105"/>
    </ligand>
</feature>
<dbReference type="GO" id="GO:0046872">
    <property type="term" value="F:metal ion binding"/>
    <property type="evidence" value="ECO:0007669"/>
    <property type="project" value="UniProtKB-KW"/>
</dbReference>
<dbReference type="InterPro" id="IPR012341">
    <property type="entry name" value="6hp_glycosidase-like_sf"/>
</dbReference>
<feature type="binding site" evidence="1">
    <location>
        <position position="856"/>
    </location>
    <ligand>
        <name>Zn(2+)</name>
        <dbReference type="ChEBI" id="CHEBI:29105"/>
    </ligand>
</feature>
<reference evidence="4" key="1">
    <citation type="submission" date="2016-10" db="EMBL/GenBank/DDBJ databases">
        <authorList>
            <person name="Varghese N."/>
            <person name="Submissions S."/>
        </authorList>
    </citation>
    <scope>NUCLEOTIDE SEQUENCE [LARGE SCALE GENOMIC DNA]</scope>
    <source>
        <strain evidence="4">UNC178MFTsu3.1</strain>
    </source>
</reference>
<keyword evidence="1" id="KW-0862">Zinc</keyword>
<accession>A0A1I2J2W1</accession>
<feature type="domain" description="Lantibiotic biosynthesis protein dehydration" evidence="2">
    <location>
        <begin position="105"/>
        <end position="477"/>
    </location>
</feature>
<dbReference type="Gene3D" id="1.50.10.10">
    <property type="match status" value="1"/>
</dbReference>
<sequence length="956" mass="104332">MGDAPSNDTFLGIIDYLTADARQSLADSICTLPGLGAGESAILAREAQQALRDNAERKLNRILLLELHAAKLSGQLSAADESGKFAQFLQLATQDAFKDTLRRRYPVLEARLQRALGQQSKAIVDLARRIVADRDALAALLNRPAGDLCGASLGRGDVHDGGQSVAQLTFEGGKVMYKPRSLRVDQALESFLHDLFQGAADRIRVPAALDRGAYGWTAFVEHRYCENQDELKTFYRNIGHWLAVLRLLGGTDVHHENLIACGPVPCVVDVESLFVPEPPPQASELGQAVDLADAMIRSSVLRTGLVPFRAPALGMDGVDISAIGALPGQQPKIRVPEIVNHGTSEARVGLVSIDLDMARNHPCESPDISRYWPDIVAGFQQLTGRFAALHRDGALAPKLSVFLGCRIRQILRPTQIYVEVMRMLWHPASLHDEPAAIERARDLLEKNSAASLVAPKEAAAIAAEIDDMRYGDVPVFANELDRVQLDEIFQAWQAMRLDLEELTIRGALVTAHLNTRLNDDKRVPYDLRPRDPSAQDLDRRRRAMAALTVQELLELSVRGNDGTVTWISPILGRAGWAMRSLQPNLYVGLSGVAVTLAAYQREMRAGRADEVAGVAEALDGVLKVLRSTERVRPVEAVGGFIGVGSQILSWLTLHAFRPQADFLAVAAQRAEAMEQRGFGEERNFDILEGVAGAIVPLLQLADATGEARWLALAAQAAQRLEQAAIVDARGARWPAAVYDEPLGGFAHGSSGIGWVLTRLGLSAAGSAEDRRRWLALAERAFDFEESLYLPEFGNWLDVRKPDSREFPNTWCHGSVGIGLAACDLYARTGGERHLDTLRRAVHAARRGGWGYSHTLCHGDLSMWELLLRASKLVPELLPPEAMPGSAVILSSIEEHGIVGGLARDAFTPGLMSGISGSIHQLLRMHPQCDIPSPLLLECRLGEYVRNPAFERELLSA</sequence>
<dbReference type="GO" id="GO:0005975">
    <property type="term" value="P:carbohydrate metabolic process"/>
    <property type="evidence" value="ECO:0007669"/>
    <property type="project" value="InterPro"/>
</dbReference>